<dbReference type="AlphaFoldDB" id="A0A8C0X335"/>
<feature type="compositionally biased region" description="Polar residues" evidence="1">
    <location>
        <begin position="278"/>
        <end position="290"/>
    </location>
</feature>
<organism evidence="2">
    <name type="scientific">Castor canadensis</name>
    <name type="common">American beaver</name>
    <dbReference type="NCBI Taxonomy" id="51338"/>
    <lineage>
        <taxon>Eukaryota</taxon>
        <taxon>Metazoa</taxon>
        <taxon>Chordata</taxon>
        <taxon>Craniata</taxon>
        <taxon>Vertebrata</taxon>
        <taxon>Euteleostomi</taxon>
        <taxon>Mammalia</taxon>
        <taxon>Eutheria</taxon>
        <taxon>Euarchontoglires</taxon>
        <taxon>Glires</taxon>
        <taxon>Rodentia</taxon>
        <taxon>Castorimorpha</taxon>
        <taxon>Castoridae</taxon>
        <taxon>Castor</taxon>
    </lineage>
</organism>
<feature type="compositionally biased region" description="Polar residues" evidence="1">
    <location>
        <begin position="64"/>
        <end position="84"/>
    </location>
</feature>
<evidence type="ECO:0000256" key="1">
    <source>
        <dbReference type="SAM" id="MobiDB-lite"/>
    </source>
</evidence>
<protein>
    <submittedName>
        <fullName evidence="2">Uncharacterized protein</fullName>
    </submittedName>
</protein>
<name>A0A8C0X335_CASCN</name>
<feature type="region of interest" description="Disordered" evidence="1">
    <location>
        <begin position="242"/>
        <end position="316"/>
    </location>
</feature>
<evidence type="ECO:0000313" key="2">
    <source>
        <dbReference type="Ensembl" id="ENSCCNP00000019999.1"/>
    </source>
</evidence>
<dbReference type="Ensembl" id="ENSCCNT00000025872.1">
    <property type="protein sequence ID" value="ENSCCNP00000019999.1"/>
    <property type="gene ID" value="ENSCCNG00000020022.1"/>
</dbReference>
<accession>A0A8C0X335</accession>
<proteinExistence type="predicted"/>
<reference evidence="2" key="1">
    <citation type="submission" date="2023-09" db="UniProtKB">
        <authorList>
            <consortium name="Ensembl"/>
        </authorList>
    </citation>
    <scope>IDENTIFICATION</scope>
</reference>
<feature type="compositionally biased region" description="Polar residues" evidence="1">
    <location>
        <begin position="174"/>
        <end position="194"/>
    </location>
</feature>
<sequence>LEPLEPVMMPGRSTCSMTEAMMDPVSTSVTRPEWEPEAYQRPIIQPEPESEKTPTGQPRPEAQQGFNTQQKPASQQRPLTQQKPIVQHEAKYQQEPIAQQSAVHQEFLAPQESVPQQLPSIHNVHSEQQEGASQQGPGPGTTCSPSGSVDPSLAQQEVGSIPTAQGIPGPKKGPSTQIKSTSSKGPEQSDLTAQPTPPVQDVKSKQGFSTQGGFLTRMHEVFTQRSSQEGKTFFEWVTDFDTESDVNSSSETNPLVVGDRTVTPGVKPEFPKKPSYEKASTQNHKNNQDTGESEPGGMEIYCKPDQLRSPSNNPVR</sequence>
<feature type="region of interest" description="Disordered" evidence="1">
    <location>
        <begin position="1"/>
        <end position="211"/>
    </location>
</feature>